<dbReference type="InterPro" id="IPR039498">
    <property type="entry name" value="NTP_transf_5"/>
</dbReference>
<evidence type="ECO:0000313" key="1">
    <source>
        <dbReference type="EMBL" id="OGY18914.1"/>
    </source>
</evidence>
<comment type="caution">
    <text evidence="1">The sequence shown here is derived from an EMBL/GenBank/DDBJ whole genome shotgun (WGS) entry which is preliminary data.</text>
</comment>
<organism evidence="1 2">
    <name type="scientific">Candidatus Chisholmbacteria bacterium RIFCSPHIGHO2_01_FULL_52_32</name>
    <dbReference type="NCBI Taxonomy" id="1797591"/>
    <lineage>
        <taxon>Bacteria</taxon>
        <taxon>Candidatus Chisholmiibacteriota</taxon>
    </lineage>
</organism>
<dbReference type="AlphaFoldDB" id="A0A1G1VUC4"/>
<evidence type="ECO:0000313" key="2">
    <source>
        <dbReference type="Proteomes" id="UP000179233"/>
    </source>
</evidence>
<evidence type="ECO:0008006" key="3">
    <source>
        <dbReference type="Google" id="ProtNLM"/>
    </source>
</evidence>
<protein>
    <recommendedName>
        <fullName evidence="3">Nucleotidyltransferase</fullName>
    </recommendedName>
</protein>
<proteinExistence type="predicted"/>
<reference evidence="1 2" key="1">
    <citation type="journal article" date="2016" name="Nat. Commun.">
        <title>Thousands of microbial genomes shed light on interconnected biogeochemical processes in an aquifer system.</title>
        <authorList>
            <person name="Anantharaman K."/>
            <person name="Brown C.T."/>
            <person name="Hug L.A."/>
            <person name="Sharon I."/>
            <person name="Castelle C.J."/>
            <person name="Probst A.J."/>
            <person name="Thomas B.C."/>
            <person name="Singh A."/>
            <person name="Wilkins M.J."/>
            <person name="Karaoz U."/>
            <person name="Brodie E.L."/>
            <person name="Williams K.H."/>
            <person name="Hubbard S.S."/>
            <person name="Banfield J.F."/>
        </authorList>
    </citation>
    <scope>NUCLEOTIDE SEQUENCE [LARGE SCALE GENOMIC DNA]</scope>
</reference>
<accession>A0A1G1VUC4</accession>
<dbReference type="Pfam" id="PF14907">
    <property type="entry name" value="NTP_transf_5"/>
    <property type="match status" value="1"/>
</dbReference>
<dbReference type="Proteomes" id="UP000179233">
    <property type="component" value="Unassembled WGS sequence"/>
</dbReference>
<dbReference type="EMBL" id="MHCJ01000003">
    <property type="protein sequence ID" value="OGY18914.1"/>
    <property type="molecule type" value="Genomic_DNA"/>
</dbReference>
<gene>
    <name evidence="1" type="ORF">A2786_05490</name>
</gene>
<name>A0A1G1VUC4_9BACT</name>
<sequence length="388" mass="46482">MIKPYIDHIYKTFFKEEYLLQILCEAQIHPKQLNKKMSSQLLQQKHIDWEKMLDLIKANNLQTIILDYFQNQRLVKFLPSGIQSRLVKLAFYSHIYSLKHREQSRIILKKLINNKVEFVMMKTYALKERIFKNREIKADLDVDLLIPVHEFKEVSGLLFDLGYLFFPDMKTKNGVASIANLNFYCPSSQEIFKKGHHAVEIHTTITDTPRYSQIPVISEATNRQMTQEVYNGTDTISYQNIKVKVFKPSQLLLTHFLHSLVQHNLQRATSYYECAKMLQVYKEELEWGYIMKFVNIRKLKSYFMWFLFLLNDLYPNLLPNQLESELVNYEGSLKTQHWALYPYMKYKIFHQTNFAESKRRERQKEWCWAIIDQHLLNLVKHKIKKHLV</sequence>